<proteinExistence type="predicted"/>
<accession>A0A1M6TGG7</accession>
<name>A0A1M6TGG7_9FIRM</name>
<evidence type="ECO:0000313" key="3">
    <source>
        <dbReference type="EMBL" id="SHK55989.1"/>
    </source>
</evidence>
<dbReference type="InterPro" id="IPR024760">
    <property type="entry name" value="HTH_dom_conjug_TS-like"/>
</dbReference>
<gene>
    <name evidence="3" type="ORF">SAMN02744037_02596</name>
</gene>
<reference evidence="4" key="1">
    <citation type="submission" date="2016-11" db="EMBL/GenBank/DDBJ databases">
        <authorList>
            <person name="Varghese N."/>
            <person name="Submissions S."/>
        </authorList>
    </citation>
    <scope>NUCLEOTIDE SEQUENCE [LARGE SCALE GENOMIC DNA]</scope>
    <source>
        <strain evidence="4">DSM 15518</strain>
    </source>
</reference>
<dbReference type="EMBL" id="FRAE01000094">
    <property type="protein sequence ID" value="SHK55989.1"/>
    <property type="molecule type" value="Genomic_DNA"/>
</dbReference>
<dbReference type="Pfam" id="PF12645">
    <property type="entry name" value="HTH_16"/>
    <property type="match status" value="1"/>
</dbReference>
<dbReference type="InterPro" id="IPR007630">
    <property type="entry name" value="RNA_pol_sigma70_r4"/>
</dbReference>
<dbReference type="NCBIfam" id="TIGR02937">
    <property type="entry name" value="sigma70-ECF"/>
    <property type="match status" value="1"/>
</dbReference>
<dbReference type="GO" id="GO:0003700">
    <property type="term" value="F:DNA-binding transcription factor activity"/>
    <property type="evidence" value="ECO:0007669"/>
    <property type="project" value="InterPro"/>
</dbReference>
<dbReference type="InterPro" id="IPR013324">
    <property type="entry name" value="RNA_pol_sigma_r3/r4-like"/>
</dbReference>
<dbReference type="STRING" id="1123349.SAMN02744037_02596"/>
<sequence length="180" mass="21128">MNNKLYELVDKAKQGDKESILIIIEKFRPLVKKYSKYLNYDGADSDLIINLIEIIKNIPIFKNEDMKKEECIVGYISNSLRYKYIKLSKKHNHICNIETELTEGTIYSDVNNNVESNIENNIVINNVLDKLSKKQKYIIQKIFEYGYKDSEIARELNISRQAVYKTKKKVLEKLKKELVA</sequence>
<dbReference type="OrthoDB" id="2449942at2"/>
<dbReference type="GO" id="GO:0006352">
    <property type="term" value="P:DNA-templated transcription initiation"/>
    <property type="evidence" value="ECO:0007669"/>
    <property type="project" value="InterPro"/>
</dbReference>
<dbReference type="InterPro" id="IPR014284">
    <property type="entry name" value="RNA_pol_sigma-70_dom"/>
</dbReference>
<dbReference type="Proteomes" id="UP000242497">
    <property type="component" value="Unassembled WGS sequence"/>
</dbReference>
<evidence type="ECO:0000259" key="1">
    <source>
        <dbReference type="Pfam" id="PF04545"/>
    </source>
</evidence>
<keyword evidence="4" id="KW-1185">Reference proteome</keyword>
<dbReference type="AlphaFoldDB" id="A0A1M6TGG7"/>
<evidence type="ECO:0000259" key="2">
    <source>
        <dbReference type="Pfam" id="PF12645"/>
    </source>
</evidence>
<dbReference type="Pfam" id="PF04545">
    <property type="entry name" value="Sigma70_r4"/>
    <property type="match status" value="1"/>
</dbReference>
<organism evidence="3 4">
    <name type="scientific">Tepidibacter formicigenes DSM 15518</name>
    <dbReference type="NCBI Taxonomy" id="1123349"/>
    <lineage>
        <taxon>Bacteria</taxon>
        <taxon>Bacillati</taxon>
        <taxon>Bacillota</taxon>
        <taxon>Clostridia</taxon>
        <taxon>Peptostreptococcales</taxon>
        <taxon>Peptostreptococcaceae</taxon>
        <taxon>Tepidibacter</taxon>
    </lineage>
</organism>
<dbReference type="SUPFAM" id="SSF88659">
    <property type="entry name" value="Sigma3 and sigma4 domains of RNA polymerase sigma factors"/>
    <property type="match status" value="1"/>
</dbReference>
<feature type="domain" description="Helix-turn-helix conjugative transposon-like" evidence="2">
    <location>
        <begin position="6"/>
        <end position="42"/>
    </location>
</feature>
<protein>
    <submittedName>
        <fullName evidence="3">RNA polymerase sigma factor, sigma-70 family</fullName>
    </submittedName>
</protein>
<evidence type="ECO:0000313" key="4">
    <source>
        <dbReference type="Proteomes" id="UP000242497"/>
    </source>
</evidence>
<dbReference type="InterPro" id="IPR036388">
    <property type="entry name" value="WH-like_DNA-bd_sf"/>
</dbReference>
<feature type="domain" description="RNA polymerase sigma-70 region 4" evidence="1">
    <location>
        <begin position="127"/>
        <end position="176"/>
    </location>
</feature>
<dbReference type="RefSeq" id="WP_072890703.1">
    <property type="nucleotide sequence ID" value="NZ_FRAE01000094.1"/>
</dbReference>
<dbReference type="Gene3D" id="1.10.10.10">
    <property type="entry name" value="Winged helix-like DNA-binding domain superfamily/Winged helix DNA-binding domain"/>
    <property type="match status" value="1"/>
</dbReference>